<dbReference type="NCBIfam" id="NF002804">
    <property type="entry name" value="PRK02946.1"/>
    <property type="match status" value="1"/>
</dbReference>
<dbReference type="PIRSF" id="PIRSF000719">
    <property type="entry name" value="AceK"/>
    <property type="match status" value="1"/>
</dbReference>
<dbReference type="Pfam" id="PF06315">
    <property type="entry name" value="AceK_kinase"/>
    <property type="match status" value="1"/>
</dbReference>
<evidence type="ECO:0000256" key="8">
    <source>
        <dbReference type="ARBA" id="ARBA00022801"/>
    </source>
</evidence>
<dbReference type="PANTHER" id="PTHR39559:SF1">
    <property type="entry name" value="ISOCITRATE DEHYDROGENASE KINASE_PHOSPHATASE"/>
    <property type="match status" value="1"/>
</dbReference>
<dbReference type="GO" id="GO:0016208">
    <property type="term" value="F:AMP binding"/>
    <property type="evidence" value="ECO:0007669"/>
    <property type="project" value="TreeGrafter"/>
</dbReference>
<organism evidence="14 15">
    <name type="scientific">Pelistega ratti</name>
    <dbReference type="NCBI Taxonomy" id="2652177"/>
    <lineage>
        <taxon>Bacteria</taxon>
        <taxon>Pseudomonadati</taxon>
        <taxon>Pseudomonadota</taxon>
        <taxon>Betaproteobacteria</taxon>
        <taxon>Burkholderiales</taxon>
        <taxon>Alcaligenaceae</taxon>
        <taxon>Pelistega</taxon>
    </lineage>
</organism>
<evidence type="ECO:0000313" key="15">
    <source>
        <dbReference type="Proteomes" id="UP000477651"/>
    </source>
</evidence>
<dbReference type="GO" id="GO:0008772">
    <property type="term" value="F:[isocitrate dehydrogenase (NADP+)] kinase activity"/>
    <property type="evidence" value="ECO:0007669"/>
    <property type="project" value="UniProtKB-UniRule"/>
</dbReference>
<dbReference type="GO" id="GO:0005737">
    <property type="term" value="C:cytoplasm"/>
    <property type="evidence" value="ECO:0007669"/>
    <property type="project" value="UniProtKB-SubCell"/>
</dbReference>
<evidence type="ECO:0000256" key="5">
    <source>
        <dbReference type="ARBA" id="ARBA00022679"/>
    </source>
</evidence>
<evidence type="ECO:0000256" key="3">
    <source>
        <dbReference type="ARBA" id="ARBA00022527"/>
    </source>
</evidence>
<protein>
    <recommendedName>
        <fullName evidence="11">Isocitrate dehydrogenase kinase/phosphatase</fullName>
        <shortName evidence="11">IDH kinase/phosphatase</shortName>
        <shortName evidence="11">IDHK/P</shortName>
        <ecNumber evidence="11">2.7.11.5</ecNumber>
        <ecNumber evidence="11">3.1.3.-</ecNumber>
    </recommendedName>
</protein>
<keyword evidence="8 11" id="KW-0378">Hydrolase</keyword>
<comment type="function">
    <text evidence="11">Bifunctional enzyme which can phosphorylate or dephosphorylate isocitrate dehydrogenase (IDH) on a specific serine residue. This is a regulatory mechanism which enables bacteria to bypass the Krebs cycle via the glyoxylate shunt in response to the source of carbon. When bacteria are grown on glucose, IDH is fully active and unphosphorylated, but when grown on acetate or ethanol, the activity of IDH declines drastically concomitant with its phosphorylation.</text>
</comment>
<dbReference type="EC" id="3.1.3.-" evidence="11"/>
<keyword evidence="5 11" id="KW-0808">Transferase</keyword>
<accession>A0A6L9Y7S2</accession>
<dbReference type="GO" id="GO:0004674">
    <property type="term" value="F:protein serine/threonine kinase activity"/>
    <property type="evidence" value="ECO:0007669"/>
    <property type="project" value="UniProtKB-KW"/>
</dbReference>
<proteinExistence type="inferred from homology"/>
<keyword evidence="15" id="KW-1185">Reference proteome</keyword>
<evidence type="ECO:0000259" key="13">
    <source>
        <dbReference type="Pfam" id="PF20423"/>
    </source>
</evidence>
<dbReference type="Pfam" id="PF20423">
    <property type="entry name" value="AceK_regulatory"/>
    <property type="match status" value="1"/>
</dbReference>
<keyword evidence="6 11" id="KW-0547">Nucleotide-binding</keyword>
<keyword evidence="3 11" id="KW-0723">Serine/threonine-protein kinase</keyword>
<comment type="caution">
    <text evidence="11">Lacks conserved residue(s) required for the propagation of feature annotation.</text>
</comment>
<feature type="active site" evidence="11">
    <location>
        <position position="375"/>
    </location>
</feature>
<dbReference type="GO" id="GO:0006099">
    <property type="term" value="P:tricarboxylic acid cycle"/>
    <property type="evidence" value="ECO:0007669"/>
    <property type="project" value="UniProtKB-UniRule"/>
</dbReference>
<dbReference type="GO" id="GO:0005524">
    <property type="term" value="F:ATP binding"/>
    <property type="evidence" value="ECO:0007669"/>
    <property type="project" value="UniProtKB-UniRule"/>
</dbReference>
<evidence type="ECO:0000256" key="11">
    <source>
        <dbReference type="HAMAP-Rule" id="MF_00747"/>
    </source>
</evidence>
<dbReference type="RefSeq" id="WP_159991374.1">
    <property type="nucleotide sequence ID" value="NZ_CP047165.1"/>
</dbReference>
<dbReference type="InterPro" id="IPR046855">
    <property type="entry name" value="AceK_kinase"/>
</dbReference>
<comment type="caution">
    <text evidence="14">The sequence shown here is derived from an EMBL/GenBank/DDBJ whole genome shotgun (WGS) entry which is preliminary data.</text>
</comment>
<dbReference type="InterPro" id="IPR046854">
    <property type="entry name" value="AceK_regulatory"/>
</dbReference>
<gene>
    <name evidence="11 14" type="primary">aceK</name>
    <name evidence="14" type="ORF">F9B74_08975</name>
</gene>
<keyword evidence="2 11" id="KW-0963">Cytoplasm</keyword>
<feature type="domain" description="Isocitrate dehydrogenase kinase/phosphatase (AceK) kinase" evidence="12">
    <location>
        <begin position="314"/>
        <end position="569"/>
    </location>
</feature>
<evidence type="ECO:0000256" key="7">
    <source>
        <dbReference type="ARBA" id="ARBA00022777"/>
    </source>
</evidence>
<evidence type="ECO:0000256" key="10">
    <source>
        <dbReference type="ARBA" id="ARBA00022912"/>
    </source>
</evidence>
<reference evidence="14 15" key="1">
    <citation type="submission" date="2020-02" db="EMBL/GenBank/DDBJ databases">
        <title>Pelistega sp. NLN82 were isolated from wild rodents of the Hainan Island.</title>
        <authorList>
            <person name="Niu N."/>
            <person name="Zhou J."/>
        </authorList>
    </citation>
    <scope>NUCLEOTIDE SEQUENCE [LARGE SCALE GENOMIC DNA]</scope>
    <source>
        <strain evidence="14 15">NLN82</strain>
    </source>
</reference>
<dbReference type="PANTHER" id="PTHR39559">
    <property type="match status" value="1"/>
</dbReference>
<dbReference type="GO" id="GO:0006006">
    <property type="term" value="P:glucose metabolic process"/>
    <property type="evidence" value="ECO:0007669"/>
    <property type="project" value="InterPro"/>
</dbReference>
<dbReference type="GO" id="GO:0006097">
    <property type="term" value="P:glyoxylate cycle"/>
    <property type="evidence" value="ECO:0007669"/>
    <property type="project" value="UniProtKB-UniRule"/>
</dbReference>
<evidence type="ECO:0000256" key="1">
    <source>
        <dbReference type="ARBA" id="ARBA00022435"/>
    </source>
</evidence>
<comment type="subcellular location">
    <subcellularLocation>
        <location evidence="11">Cytoplasm</location>
    </subcellularLocation>
</comment>
<evidence type="ECO:0000313" key="14">
    <source>
        <dbReference type="EMBL" id="NEN76441.1"/>
    </source>
</evidence>
<keyword evidence="4 11" id="KW-0816">Tricarboxylic acid cycle</keyword>
<sequence length="588" mass="69106">MTAFNARTMAEAILAGFNKHYRLFKQKSAEAKTLFEQENWEGIQRISAERIHMYDQRVQEAVAFIRQQDVNLISDETWTQTKREYIALLVNHLQPELAETFFNSVTTKLLDKAYYHNQYIFLKPATSTEYIDSDTPSFISFYPTHQSLRDCIKAVLLHFKWTKPFAHLNQDVSHILRAARQFLQQQGEWPLSDLNLHLQVLNSPFYRNKSSYIFGQIIHGNHRYPFALPIVFNKQSQLVVDAALFDAQQISVLFSFARAYFLVDMDVPSAYVRFLREMLPMRGNGDFYTLLGLHKQGKNIFWREFVRHLEHSQDQFILAPGTKGQVMSVFTLPSFPYVFKVIKDRFEQTKSCDRQHVISRYLLVKKHDRVGRMADTLEYSGVPLPKHRCHPEFLEEMRTFAPSQIEEKEDVIIIKHVYIEHRLQPLNLFLRTASTEEKIAAIIDYGYAIKELASANIFPGDMLYKNFGMTRFGRVIFYDYDEIEYMTDCQFRHIPPAPSFEAEMSDEVWYPVHKGDVFPEEFAYYLLGDSTIKNTLMQHHHELFTPEFWQTCKDKILRGEIEDFFPYPQSLRFNPKKLAKGLADYTDV</sequence>
<evidence type="ECO:0000256" key="6">
    <source>
        <dbReference type="ARBA" id="ARBA00022741"/>
    </source>
</evidence>
<feature type="domain" description="Isocitrate dehydrogenase kinase/phosphatase (AceK) regulatory" evidence="13">
    <location>
        <begin position="10"/>
        <end position="313"/>
    </location>
</feature>
<dbReference type="AlphaFoldDB" id="A0A6L9Y7S2"/>
<feature type="binding site" evidence="11">
    <location>
        <position position="340"/>
    </location>
    <ligand>
        <name>ATP</name>
        <dbReference type="ChEBI" id="CHEBI:30616"/>
    </ligand>
</feature>
<evidence type="ECO:0000259" key="12">
    <source>
        <dbReference type="Pfam" id="PF06315"/>
    </source>
</evidence>
<dbReference type="GO" id="GO:0004721">
    <property type="term" value="F:phosphoprotein phosphatase activity"/>
    <property type="evidence" value="ECO:0007669"/>
    <property type="project" value="UniProtKB-KW"/>
</dbReference>
<dbReference type="EMBL" id="JAAGYR010000019">
    <property type="protein sequence ID" value="NEN76441.1"/>
    <property type="molecule type" value="Genomic_DNA"/>
</dbReference>
<name>A0A6L9Y7S2_9BURK</name>
<comment type="similarity">
    <text evidence="11">Belongs to the AceK family.</text>
</comment>
<keyword evidence="10 11" id="KW-0904">Protein phosphatase</keyword>
<evidence type="ECO:0000256" key="9">
    <source>
        <dbReference type="ARBA" id="ARBA00022840"/>
    </source>
</evidence>
<evidence type="ECO:0000256" key="2">
    <source>
        <dbReference type="ARBA" id="ARBA00022490"/>
    </source>
</evidence>
<keyword evidence="9 11" id="KW-0067">ATP-binding</keyword>
<keyword evidence="7 11" id="KW-0418">Kinase</keyword>
<dbReference type="InterPro" id="IPR010452">
    <property type="entry name" value="Isocitrate_DH_AceK"/>
</dbReference>
<evidence type="ECO:0000256" key="4">
    <source>
        <dbReference type="ARBA" id="ARBA00022532"/>
    </source>
</evidence>
<dbReference type="HAMAP" id="MF_00747">
    <property type="entry name" value="AceK"/>
    <property type="match status" value="1"/>
</dbReference>
<dbReference type="EC" id="2.7.11.5" evidence="11"/>
<comment type="catalytic activity">
    <reaction evidence="11">
        <text>L-seryl-[isocitrate dehydrogenase] + ATP = O-phospho-L-seryl-[isocitrate dehydrogenase] + ADP + H(+)</text>
        <dbReference type="Rhea" id="RHEA:43540"/>
        <dbReference type="Rhea" id="RHEA-COMP:10605"/>
        <dbReference type="Rhea" id="RHEA-COMP:10606"/>
        <dbReference type="ChEBI" id="CHEBI:15378"/>
        <dbReference type="ChEBI" id="CHEBI:29999"/>
        <dbReference type="ChEBI" id="CHEBI:30616"/>
        <dbReference type="ChEBI" id="CHEBI:83421"/>
        <dbReference type="ChEBI" id="CHEBI:456216"/>
        <dbReference type="EC" id="2.7.11.5"/>
    </reaction>
</comment>
<keyword evidence="1 11" id="KW-0329">Glyoxylate bypass</keyword>
<dbReference type="Proteomes" id="UP000477651">
    <property type="component" value="Unassembled WGS sequence"/>
</dbReference>